<evidence type="ECO:0000313" key="7">
    <source>
        <dbReference type="Proteomes" id="UP000823749"/>
    </source>
</evidence>
<dbReference type="Pfam" id="PF24930">
    <property type="entry name" value="DUF7750"/>
    <property type="match status" value="1"/>
</dbReference>
<dbReference type="Proteomes" id="UP000823749">
    <property type="component" value="Chromosome 3"/>
</dbReference>
<feature type="transmembrane region" description="Helical" evidence="3">
    <location>
        <begin position="1541"/>
        <end position="1561"/>
    </location>
</feature>
<dbReference type="GO" id="GO:0034338">
    <property type="term" value="F:short-chain carboxylesterase activity"/>
    <property type="evidence" value="ECO:0007669"/>
    <property type="project" value="TreeGrafter"/>
</dbReference>
<evidence type="ECO:0000256" key="3">
    <source>
        <dbReference type="SAM" id="Phobius"/>
    </source>
</evidence>
<keyword evidence="7" id="KW-1185">Reference proteome</keyword>
<dbReference type="SUPFAM" id="SSF53474">
    <property type="entry name" value="alpha/beta-Hydrolases"/>
    <property type="match status" value="1"/>
</dbReference>
<keyword evidence="3" id="KW-0812">Transmembrane</keyword>
<sequence>MTLNSNFLLPIPHLNSPSPPHQSLPILHRRPFQVHHRRKWRRRRLKPNRTALLVVRSSQFNNLLPLFESLFQDLLSQFPSVNSLDLLAPSLGLASGAALYLSRRNSTANPNSPVSEIGDWILFASPTPFNRFVMLRCPSVSFEGSELLENVSDRLVKEERHFVKLNSGRIQVRGGDDDDVLNEKKLVYQRVCVSTDDGGVISLDWPVNLDLTEERGLDTTVLLIPGTAEGSMDSNVRSFAWESLKRGCFPVVMNPRGCAGSPLTTPRSNCTLVGLDAIAIYSFDEFLALKDEKKREEEKSPAKHRHRTACIRSVLQLFFPTKYVCLLFTAADSDDICTAIQFINKARPWTTLMGVGWGYGANMLTKYLAEVGEKTPLTAATCIDNPFDLEEATRSSPYHIALDQKLSGGLVDILRSNQELFQGKAKGFDVEKALVANSVRDFEKSISMISYGFEAVEEFYAKSSTRNVVGKVKIPVLFIQNDDAVVPLFSIPRSSIDENPFTSLLLCSCLPSSVIASGRCAISWCHHLTIQWLAAVELGLLKGRHPLLKDVDVTINPSKGLALLEGRANKLLNLSQSNVVNGYAGYPLKEKLEERDTPAGIGSRFRQDQQRNPEIEDKGLQREANDTSKQTIPVDAESATEEVNPVDVESSQVLQTAQVVMKMLDVTMPGTLSEEQKKKVLSAVGQGKTVMDALQDAVPEDVRAKLTNAVSGILNSRGTNEKLDALMNVGPIVASGLNAKIQEKVGGVSSGGGNEDPRSSGVDDDLADSHNDNEVSLDKTAVGLEPELQASDTLQNPIDTVQVQPMQNMDISRELTAKNSDYSENGSDTGAQPDFPSQPESASSTEDSASDQNKMDQSYTASSAEAQPMESVGNDHLKSEEKSSNSILNQSSSDSQNFGVSQALETLTGMDDSTQMAVNSVFGVIEDMITQLDNKTEVDDKNEVLEEGTGSITKNPQFAKEYNGSVRKEKRGSDLNSQSDMLDNMSSNGGRDSLKDSRTRWVEEEKYIESPDSFKGNNIDKSGENHMVSHVNKAGSGATELLASSRLLSEKSNKVRHLHTIPLFITRNTYGDPFYKEYLRKYLLSKVQSAESLDLDRTTALFLEYIPEKDQWKLLEQPENNEGSGADIAPREGVKEVTLAHSPSKADTDQVIEPSYVIMDAEQQQEPVREYNAVDKMNEGVAIRNDRSEIFVKNVISDSLKVEVGRRLSAESMNEMEPNLSRDIEHFANAVSLTAGHSKSQIWFLDGKDCNLGKLGTLNGEDLVRAMSFAIQETSYLTNVLPYGVIVGSCLAALRKFFDVAAVNGIDQREAMALDQIDPSVERNRVQLVETEADRVLVNKVDHKYTESKSTDGQNIDLSKVSNGTIMAGAVTAALGASAMLVRQRDSDKGTPTSQTSANSSEGKENCHEEPDKLEQEISEKSENNIVTSIAEKAMSVAGPVVPVKEDGEVDQDRLVALLAGLGQQGGMLKLFGKVAMLWGGIRGAMSLTDRLILFLRLAERPLLQRILGFVCMVLVLWSPVVVPLLPTLVQSWASHNSSKFAELVCIIGLYFSIAILVMLWGKRIRGYDNPFEQYGLDFTSSSKIQNFLKGLVGGVVVVLSIHSLNALLGCVRLSWPSTFISYSSDIVSWIKVYGKMVLLVAQGMVTATGVALVEELIFRAWLPDEIATDLGYYRGIIISGLAFSLLQRSPRAIPGLWLLSLGLAGARQRSGGCLSIPIGLRAGIMASNFVLQTGGFLTCKPNFPMWVTGPHPFQPFSGISGLALSLLLAMVLHPREPNPSEEKHNDNS</sequence>
<organism evidence="6 7">
    <name type="scientific">Rhododendron griersonianum</name>
    <dbReference type="NCBI Taxonomy" id="479676"/>
    <lineage>
        <taxon>Eukaryota</taxon>
        <taxon>Viridiplantae</taxon>
        <taxon>Streptophyta</taxon>
        <taxon>Embryophyta</taxon>
        <taxon>Tracheophyta</taxon>
        <taxon>Spermatophyta</taxon>
        <taxon>Magnoliopsida</taxon>
        <taxon>eudicotyledons</taxon>
        <taxon>Gunneridae</taxon>
        <taxon>Pentapetalae</taxon>
        <taxon>asterids</taxon>
        <taxon>Ericales</taxon>
        <taxon>Ericaceae</taxon>
        <taxon>Ericoideae</taxon>
        <taxon>Rhodoreae</taxon>
        <taxon>Rhododendron</taxon>
    </lineage>
</organism>
<feature type="compositionally biased region" description="Basic and acidic residues" evidence="2">
    <location>
        <begin position="1402"/>
        <end position="1419"/>
    </location>
</feature>
<feature type="domain" description="CAAX prenyl protease 2/Lysostaphin resistance protein A-like" evidence="4">
    <location>
        <begin position="1640"/>
        <end position="1722"/>
    </location>
</feature>
<keyword evidence="3" id="KW-0472">Membrane</keyword>
<feature type="transmembrane region" description="Helical" evidence="3">
    <location>
        <begin position="1507"/>
        <end position="1529"/>
    </location>
</feature>
<dbReference type="InterPro" id="IPR003675">
    <property type="entry name" value="Rce1/LyrA-like_dom"/>
</dbReference>
<evidence type="ECO:0000256" key="1">
    <source>
        <dbReference type="ARBA" id="ARBA00010884"/>
    </source>
</evidence>
<feature type="compositionally biased region" description="Polar residues" evidence="2">
    <location>
        <begin position="974"/>
        <end position="990"/>
    </location>
</feature>
<comment type="caution">
    <text evidence="6">The sequence shown here is derived from an EMBL/GenBank/DDBJ whole genome shotgun (WGS) entry which is preliminary data.</text>
</comment>
<feature type="region of interest" description="Disordered" evidence="2">
    <location>
        <begin position="1383"/>
        <end position="1419"/>
    </location>
</feature>
<dbReference type="InterPro" id="IPR029058">
    <property type="entry name" value="AB_hydrolase_fold"/>
</dbReference>
<feature type="region of interest" description="Disordered" evidence="2">
    <location>
        <begin position="955"/>
        <end position="998"/>
    </location>
</feature>
<feature type="compositionally biased region" description="Low complexity" evidence="2">
    <location>
        <begin position="884"/>
        <end position="896"/>
    </location>
</feature>
<evidence type="ECO:0000259" key="5">
    <source>
        <dbReference type="Pfam" id="PF24930"/>
    </source>
</evidence>
<dbReference type="PANTHER" id="PTHR10794">
    <property type="entry name" value="ABHYDROLASE DOMAIN-CONTAINING PROTEIN"/>
    <property type="match status" value="1"/>
</dbReference>
<dbReference type="GO" id="GO:0080120">
    <property type="term" value="P:CAAX-box protein maturation"/>
    <property type="evidence" value="ECO:0007669"/>
    <property type="project" value="UniProtKB-ARBA"/>
</dbReference>
<dbReference type="PANTHER" id="PTHR10794:SF92">
    <property type="entry name" value="EMBRYOGENESIS-ASSOCIATED PROTEIN EMB8"/>
    <property type="match status" value="1"/>
</dbReference>
<feature type="transmembrane region" description="Helical" evidence="3">
    <location>
        <begin position="1592"/>
        <end position="1616"/>
    </location>
</feature>
<dbReference type="GO" id="GO:0004175">
    <property type="term" value="F:endopeptidase activity"/>
    <property type="evidence" value="ECO:0007669"/>
    <property type="project" value="UniProtKB-ARBA"/>
</dbReference>
<dbReference type="Gene3D" id="3.40.50.1820">
    <property type="entry name" value="alpha/beta hydrolase"/>
    <property type="match status" value="1"/>
</dbReference>
<name>A0AAV6L2G8_9ERIC</name>
<dbReference type="GO" id="GO:0047372">
    <property type="term" value="F:monoacylglycerol lipase activity"/>
    <property type="evidence" value="ECO:0007669"/>
    <property type="project" value="TreeGrafter"/>
</dbReference>
<feature type="region of interest" description="Disordered" evidence="2">
    <location>
        <begin position="744"/>
        <end position="772"/>
    </location>
</feature>
<evidence type="ECO:0000259" key="4">
    <source>
        <dbReference type="Pfam" id="PF02517"/>
    </source>
</evidence>
<dbReference type="InterPro" id="IPR050960">
    <property type="entry name" value="AB_hydrolase_4_sf"/>
</dbReference>
<reference evidence="6" key="1">
    <citation type="submission" date="2020-08" db="EMBL/GenBank/DDBJ databases">
        <title>Plant Genome Project.</title>
        <authorList>
            <person name="Zhang R.-G."/>
        </authorList>
    </citation>
    <scope>NUCLEOTIDE SEQUENCE</scope>
    <source>
        <strain evidence="6">WSP0</strain>
        <tissue evidence="6">Leaf</tissue>
    </source>
</reference>
<accession>A0AAV6L2G8</accession>
<evidence type="ECO:0000313" key="6">
    <source>
        <dbReference type="EMBL" id="KAG5559101.1"/>
    </source>
</evidence>
<feature type="compositionally biased region" description="Polar residues" evidence="2">
    <location>
        <begin position="855"/>
        <end position="865"/>
    </location>
</feature>
<feature type="compositionally biased region" description="Low complexity" evidence="2">
    <location>
        <begin position="840"/>
        <end position="851"/>
    </location>
</feature>
<dbReference type="InterPro" id="IPR056652">
    <property type="entry name" value="DUF7750"/>
</dbReference>
<feature type="region of interest" description="Disordered" evidence="2">
    <location>
        <begin position="600"/>
        <end position="645"/>
    </location>
</feature>
<feature type="compositionally biased region" description="Polar residues" evidence="2">
    <location>
        <begin position="1390"/>
        <end position="1401"/>
    </location>
</feature>
<gene>
    <name evidence="6" type="ORF">RHGRI_008873</name>
</gene>
<evidence type="ECO:0008006" key="8">
    <source>
        <dbReference type="Google" id="ProtNLM"/>
    </source>
</evidence>
<evidence type="ECO:0000256" key="2">
    <source>
        <dbReference type="SAM" id="MobiDB-lite"/>
    </source>
</evidence>
<proteinExistence type="inferred from homology"/>
<feature type="compositionally biased region" description="Basic and acidic residues" evidence="2">
    <location>
        <begin position="873"/>
        <end position="883"/>
    </location>
</feature>
<protein>
    <recommendedName>
        <fullName evidence="8">CAAX amino terminal protease family protein</fullName>
    </recommendedName>
</protein>
<keyword evidence="3" id="KW-1133">Transmembrane helix</keyword>
<feature type="domain" description="DUF7750" evidence="5">
    <location>
        <begin position="651"/>
        <end position="714"/>
    </location>
</feature>
<dbReference type="EMBL" id="JACTNZ010000003">
    <property type="protein sequence ID" value="KAG5559101.1"/>
    <property type="molecule type" value="Genomic_DNA"/>
</dbReference>
<feature type="compositionally biased region" description="Polar residues" evidence="2">
    <location>
        <begin position="819"/>
        <end position="830"/>
    </location>
</feature>
<dbReference type="Pfam" id="PF02517">
    <property type="entry name" value="Rce1-like"/>
    <property type="match status" value="1"/>
</dbReference>
<feature type="region of interest" description="Disordered" evidence="2">
    <location>
        <begin position="819"/>
        <end position="896"/>
    </location>
</feature>
<comment type="similarity">
    <text evidence="1">Belongs to the AB hydrolase superfamily. AB hydrolase 4 family.</text>
</comment>
<feature type="compositionally biased region" description="Basic and acidic residues" evidence="2">
    <location>
        <begin position="605"/>
        <end position="626"/>
    </location>
</feature>